<dbReference type="Pfam" id="PF24720">
    <property type="entry name" value="DUF7673"/>
    <property type="match status" value="1"/>
</dbReference>
<organism evidence="2 3">
    <name type="scientific">Sinorhizobium garamanticum</name>
    <dbReference type="NCBI Taxonomy" id="680247"/>
    <lineage>
        <taxon>Bacteria</taxon>
        <taxon>Pseudomonadati</taxon>
        <taxon>Pseudomonadota</taxon>
        <taxon>Alphaproteobacteria</taxon>
        <taxon>Hyphomicrobiales</taxon>
        <taxon>Rhizobiaceae</taxon>
        <taxon>Sinorhizobium/Ensifer group</taxon>
        <taxon>Sinorhizobium</taxon>
    </lineage>
</organism>
<proteinExistence type="predicted"/>
<dbReference type="EMBL" id="CP120374">
    <property type="protein sequence ID" value="WEX91371.1"/>
    <property type="molecule type" value="Genomic_DNA"/>
</dbReference>
<dbReference type="Proteomes" id="UP001229355">
    <property type="component" value="Chromosome 2"/>
</dbReference>
<keyword evidence="3" id="KW-1185">Reference proteome</keyword>
<evidence type="ECO:0000259" key="1">
    <source>
        <dbReference type="Pfam" id="PF24720"/>
    </source>
</evidence>
<gene>
    <name evidence="2" type="ORF">PZN02_005271</name>
</gene>
<reference evidence="2 3" key="1">
    <citation type="submission" date="2023-03" db="EMBL/GenBank/DDBJ databases">
        <authorList>
            <person name="Kaur S."/>
            <person name="Espinosa-Saiz D."/>
            <person name="Velazquez E."/>
            <person name="Menendez E."/>
            <person name="diCenzo G.C."/>
        </authorList>
    </citation>
    <scope>NUCLEOTIDE SEQUENCE [LARGE SCALE GENOMIC DNA]</scope>
    <source>
        <strain evidence="2 3">LMG 24692</strain>
    </source>
</reference>
<name>A0ABY8DKD2_9HYPH</name>
<feature type="domain" description="DUF7673" evidence="1">
    <location>
        <begin position="16"/>
        <end position="64"/>
    </location>
</feature>
<evidence type="ECO:0000313" key="2">
    <source>
        <dbReference type="EMBL" id="WEX91371.1"/>
    </source>
</evidence>
<sequence length="70" mass="8117">MNLLRRRRHGCRPSGGFDLADLFTVDREIASDMATVFAYLARREIAEYPTDYRGEIEQIIERWRPGASAE</sequence>
<protein>
    <recommendedName>
        <fullName evidence="1">DUF7673 domain-containing protein</fullName>
    </recommendedName>
</protein>
<evidence type="ECO:0000313" key="3">
    <source>
        <dbReference type="Proteomes" id="UP001229355"/>
    </source>
</evidence>
<dbReference type="RefSeq" id="WP_280663333.1">
    <property type="nucleotide sequence ID" value="NZ_CP120374.1"/>
</dbReference>
<accession>A0ABY8DKD2</accession>
<dbReference type="InterPro" id="IPR056090">
    <property type="entry name" value="DUF7673"/>
</dbReference>